<name>M4BF42_HYAAE</name>
<accession>M4BF42</accession>
<dbReference type="VEuPathDB" id="FungiDB:HpaG804911"/>
<proteinExistence type="predicted"/>
<reference evidence="2" key="1">
    <citation type="journal article" date="2010" name="Science">
        <title>Signatures of adaptation to obligate biotrophy in the Hyaloperonospora arabidopsidis genome.</title>
        <authorList>
            <person name="Baxter L."/>
            <person name="Tripathy S."/>
            <person name="Ishaque N."/>
            <person name="Boot N."/>
            <person name="Cabral A."/>
            <person name="Kemen E."/>
            <person name="Thines M."/>
            <person name="Ah-Fong A."/>
            <person name="Anderson R."/>
            <person name="Badejoko W."/>
            <person name="Bittner-Eddy P."/>
            <person name="Boore J.L."/>
            <person name="Chibucos M.C."/>
            <person name="Coates M."/>
            <person name="Dehal P."/>
            <person name="Delehaunty K."/>
            <person name="Dong S."/>
            <person name="Downton P."/>
            <person name="Dumas B."/>
            <person name="Fabro G."/>
            <person name="Fronick C."/>
            <person name="Fuerstenberg S.I."/>
            <person name="Fulton L."/>
            <person name="Gaulin E."/>
            <person name="Govers F."/>
            <person name="Hughes L."/>
            <person name="Humphray S."/>
            <person name="Jiang R.H."/>
            <person name="Judelson H."/>
            <person name="Kamoun S."/>
            <person name="Kyung K."/>
            <person name="Meijer H."/>
            <person name="Minx P."/>
            <person name="Morris P."/>
            <person name="Nelson J."/>
            <person name="Phuntumart V."/>
            <person name="Qutob D."/>
            <person name="Rehmany A."/>
            <person name="Rougon-Cardoso A."/>
            <person name="Ryden P."/>
            <person name="Torto-Alalibo T."/>
            <person name="Studholme D."/>
            <person name="Wang Y."/>
            <person name="Win J."/>
            <person name="Wood J."/>
            <person name="Clifton S.W."/>
            <person name="Rogers J."/>
            <person name="Van den Ackerveken G."/>
            <person name="Jones J.D."/>
            <person name="McDowell J.M."/>
            <person name="Beynon J."/>
            <person name="Tyler B.M."/>
        </authorList>
    </citation>
    <scope>NUCLEOTIDE SEQUENCE [LARGE SCALE GENOMIC DNA]</scope>
    <source>
        <strain evidence="2">Emoy2</strain>
    </source>
</reference>
<dbReference type="EMBL" id="JH598194">
    <property type="status" value="NOT_ANNOTATED_CDS"/>
    <property type="molecule type" value="Genomic_DNA"/>
</dbReference>
<dbReference type="AlphaFoldDB" id="M4BF42"/>
<evidence type="ECO:0000313" key="2">
    <source>
        <dbReference type="Proteomes" id="UP000011713"/>
    </source>
</evidence>
<dbReference type="HOGENOM" id="CLU_2983177_0_0_1"/>
<evidence type="ECO:0000313" key="1">
    <source>
        <dbReference type="EnsemblProtists" id="HpaP804911"/>
    </source>
</evidence>
<dbReference type="InParanoid" id="M4BF42"/>
<dbReference type="EnsemblProtists" id="HpaT804911">
    <property type="protein sequence ID" value="HpaP804911"/>
    <property type="gene ID" value="HpaG804911"/>
</dbReference>
<dbReference type="Proteomes" id="UP000011713">
    <property type="component" value="Unassembled WGS sequence"/>
</dbReference>
<reference evidence="1" key="2">
    <citation type="submission" date="2015-06" db="UniProtKB">
        <authorList>
            <consortium name="EnsemblProtists"/>
        </authorList>
    </citation>
    <scope>IDENTIFICATION</scope>
    <source>
        <strain evidence="1">Emoy2</strain>
    </source>
</reference>
<protein>
    <submittedName>
        <fullName evidence="1">Uncharacterized protein</fullName>
    </submittedName>
</protein>
<sequence length="58" mass="6800">MPPWSFNRELVAQNDRLRSTLSSNVAERADAGLPREYERLQQQELTVKVTNQEWIQAQ</sequence>
<keyword evidence="2" id="KW-1185">Reference proteome</keyword>
<organism evidence="1 2">
    <name type="scientific">Hyaloperonospora arabidopsidis (strain Emoy2)</name>
    <name type="common">Downy mildew agent</name>
    <name type="synonym">Peronospora arabidopsidis</name>
    <dbReference type="NCBI Taxonomy" id="559515"/>
    <lineage>
        <taxon>Eukaryota</taxon>
        <taxon>Sar</taxon>
        <taxon>Stramenopiles</taxon>
        <taxon>Oomycota</taxon>
        <taxon>Peronosporomycetes</taxon>
        <taxon>Peronosporales</taxon>
        <taxon>Peronosporaceae</taxon>
        <taxon>Hyaloperonospora</taxon>
    </lineage>
</organism>